<reference evidence="2 3" key="2">
    <citation type="submission" date="2016-10" db="EMBL/GenBank/DDBJ databases">
        <authorList>
            <person name="de Groot N.N."/>
        </authorList>
    </citation>
    <scope>NUCLEOTIDE SEQUENCE [LARGE SCALE GENOMIC DNA]</scope>
    <source>
        <strain evidence="2 3">BS2772</strain>
    </source>
</reference>
<gene>
    <name evidence="1" type="ORF">PSAN_53300</name>
    <name evidence="2" type="ORF">SAMN04490179_5011</name>
</gene>
<evidence type="ECO:0000313" key="3">
    <source>
        <dbReference type="Proteomes" id="UP000182470"/>
    </source>
</evidence>
<evidence type="ECO:0000313" key="4">
    <source>
        <dbReference type="Proteomes" id="UP000748067"/>
    </source>
</evidence>
<keyword evidence="4" id="KW-1185">Reference proteome</keyword>
<dbReference type="EMBL" id="LT629704">
    <property type="protein sequence ID" value="SDN60178.1"/>
    <property type="molecule type" value="Genomic_DNA"/>
</dbReference>
<evidence type="ECO:0000313" key="2">
    <source>
        <dbReference type="EMBL" id="SDN60178.1"/>
    </source>
</evidence>
<proteinExistence type="predicted"/>
<accession>A0A1H0CQQ6</accession>
<organism evidence="2 3">
    <name type="scientific">Pseudomonas antarctica</name>
    <dbReference type="NCBI Taxonomy" id="219572"/>
    <lineage>
        <taxon>Bacteria</taxon>
        <taxon>Pseudomonadati</taxon>
        <taxon>Pseudomonadota</taxon>
        <taxon>Gammaproteobacteria</taxon>
        <taxon>Pseudomonadales</taxon>
        <taxon>Pseudomonadaceae</taxon>
        <taxon>Pseudomonas</taxon>
    </lineage>
</organism>
<name>A0A1H0CQQ6_9PSED</name>
<evidence type="ECO:0000313" key="1">
    <source>
        <dbReference type="EMBL" id="KAF2406105.1"/>
    </source>
</evidence>
<sequence>MRRFKQLIAGRHWVSMQPDRRVYSSESGFEIPLKRWFGVASHLPADF</sequence>
<reference evidence="1 4" key="1">
    <citation type="submission" date="2015-01" db="EMBL/GenBank/DDBJ databases">
        <title>Genome Sequence of Pseudomonas antarctica CMS 35.</title>
        <authorList>
            <person name="Voget S."/>
            <person name="Chow J."/>
            <person name="Daniel R."/>
            <person name="Streit W."/>
        </authorList>
    </citation>
    <scope>NUCLEOTIDE SEQUENCE [LARGE SCALE GENOMIC DNA]</scope>
    <source>
        <strain evidence="1 4">CMS 35</strain>
    </source>
</reference>
<protein>
    <submittedName>
        <fullName evidence="2">Uncharacterized protein</fullName>
    </submittedName>
</protein>
<dbReference type="AlphaFoldDB" id="A0A1H0CQQ6"/>
<dbReference type="Proteomes" id="UP000748067">
    <property type="component" value="Unassembled WGS sequence"/>
</dbReference>
<dbReference type="Proteomes" id="UP000182470">
    <property type="component" value="Chromosome I"/>
</dbReference>
<dbReference type="EMBL" id="JXDI01000004">
    <property type="protein sequence ID" value="KAF2406105.1"/>
    <property type="molecule type" value="Genomic_DNA"/>
</dbReference>